<dbReference type="PANTHER" id="PTHR43140:SF1">
    <property type="entry name" value="TYPE I RESTRICTION ENZYME ECOKI SPECIFICITY SUBUNIT"/>
    <property type="match status" value="1"/>
</dbReference>
<keyword evidence="8" id="KW-1185">Reference proteome</keyword>
<evidence type="ECO:0000256" key="1">
    <source>
        <dbReference type="ARBA" id="ARBA00010923"/>
    </source>
</evidence>
<dbReference type="Proteomes" id="UP000238415">
    <property type="component" value="Unassembled WGS sequence"/>
</dbReference>
<dbReference type="RefSeq" id="WP_170066190.1">
    <property type="nucleotide sequence ID" value="NZ_PVXM01000008.1"/>
</dbReference>
<comment type="similarity">
    <text evidence="1">Belongs to the type-I restriction system S methylase family.</text>
</comment>
<comment type="subunit">
    <text evidence="4">The methyltransferase is composed of M and S polypeptides.</text>
</comment>
<feature type="coiled-coil region" evidence="5">
    <location>
        <begin position="164"/>
        <end position="201"/>
    </location>
</feature>
<evidence type="ECO:0000256" key="5">
    <source>
        <dbReference type="SAM" id="Coils"/>
    </source>
</evidence>
<dbReference type="EMBL" id="PVXM01000008">
    <property type="protein sequence ID" value="PRR74519.1"/>
    <property type="molecule type" value="Genomic_DNA"/>
</dbReference>
<dbReference type="InterPro" id="IPR000055">
    <property type="entry name" value="Restrct_endonuc_typeI_TRD"/>
</dbReference>
<dbReference type="SUPFAM" id="SSF116734">
    <property type="entry name" value="DNA methylase specificity domain"/>
    <property type="match status" value="2"/>
</dbReference>
<dbReference type="AlphaFoldDB" id="A0A2T0AV89"/>
<dbReference type="REBASE" id="268303">
    <property type="entry name" value="S.Mhu23265ORF8330P"/>
</dbReference>
<dbReference type="GO" id="GO:0009307">
    <property type="term" value="P:DNA restriction-modification system"/>
    <property type="evidence" value="ECO:0007669"/>
    <property type="project" value="UniProtKB-KW"/>
</dbReference>
<sequence>MSDGPYELPEGWRWVRLGEVATQIRSGFAHRKRDVTGGDLLHLRPYNIGTDGTLDLTQKFFIPMDSIREEDVLLEPSDVLFNNTNSVELVGKTALVTQPMKAAFSNHITLIRTRREICAGEWLALVMRVLWQRGFFAQKCNKWIGQAGYNTKMLEETLIPLPPLDEQQRIVAKVEALMARVREARRLRTEAQKDAERLMQAALAEVFPRPGSALPHGWRWVRLGEVCLPTERRDPTKNPSTCFVYVDISAIDNTIGKITLPKVILGQDAPSRARKVIRTGDVIFATTRPYLKNIALVSFDLDGQICSTGFCVIRANREFAEPEFLFHLCRSDFVTDQLTAGKMRGASYPAVTDNDVYNTLIPLPPLDEQRRIVAYLAQVQKQVTMLKRVQAKTEAEFQRLKQAILDKAFRGEL</sequence>
<protein>
    <submittedName>
        <fullName evidence="7">Type-1 restriction enzyme EcoKI specificity protein</fullName>
    </submittedName>
</protein>
<evidence type="ECO:0000259" key="6">
    <source>
        <dbReference type="Pfam" id="PF01420"/>
    </source>
</evidence>
<comment type="caution">
    <text evidence="7">The sequence shown here is derived from an EMBL/GenBank/DDBJ whole genome shotgun (WGS) entry which is preliminary data.</text>
</comment>
<gene>
    <name evidence="7" type="primary">hsdS</name>
    <name evidence="7" type="ORF">MOHU_08320</name>
</gene>
<reference evidence="7 8" key="1">
    <citation type="submission" date="2018-03" db="EMBL/GenBank/DDBJ databases">
        <title>Genome sequence of Moorella humiferrea DSM 23265.</title>
        <authorList>
            <person name="Poehlein A."/>
            <person name="Daniel R."/>
        </authorList>
    </citation>
    <scope>NUCLEOTIDE SEQUENCE [LARGE SCALE GENOMIC DNA]</scope>
    <source>
        <strain evidence="7 8">DSM 23265</strain>
    </source>
</reference>
<feature type="domain" description="Type I restriction modification DNA specificity" evidence="6">
    <location>
        <begin position="215"/>
        <end position="391"/>
    </location>
</feature>
<dbReference type="InterPro" id="IPR051212">
    <property type="entry name" value="Type-I_RE_S_subunit"/>
</dbReference>
<evidence type="ECO:0000256" key="2">
    <source>
        <dbReference type="ARBA" id="ARBA00022747"/>
    </source>
</evidence>
<dbReference type="Pfam" id="PF01420">
    <property type="entry name" value="Methylase_S"/>
    <property type="match status" value="2"/>
</dbReference>
<evidence type="ECO:0000256" key="3">
    <source>
        <dbReference type="ARBA" id="ARBA00023125"/>
    </source>
</evidence>
<dbReference type="Gene3D" id="3.90.220.20">
    <property type="entry name" value="DNA methylase specificity domains"/>
    <property type="match status" value="2"/>
</dbReference>
<keyword evidence="5" id="KW-0175">Coiled coil</keyword>
<name>A0A2T0AV89_9FIRM</name>
<evidence type="ECO:0000313" key="8">
    <source>
        <dbReference type="Proteomes" id="UP000238415"/>
    </source>
</evidence>
<feature type="domain" description="Type I restriction modification DNA specificity" evidence="6">
    <location>
        <begin position="9"/>
        <end position="179"/>
    </location>
</feature>
<dbReference type="GO" id="GO:0003677">
    <property type="term" value="F:DNA binding"/>
    <property type="evidence" value="ECO:0007669"/>
    <property type="project" value="UniProtKB-KW"/>
</dbReference>
<dbReference type="PANTHER" id="PTHR43140">
    <property type="entry name" value="TYPE-1 RESTRICTION ENZYME ECOKI SPECIFICITY PROTEIN"/>
    <property type="match status" value="1"/>
</dbReference>
<evidence type="ECO:0000256" key="4">
    <source>
        <dbReference type="ARBA" id="ARBA00038652"/>
    </source>
</evidence>
<keyword evidence="2" id="KW-0680">Restriction system</keyword>
<organism evidence="7 8">
    <name type="scientific">Neomoorella humiferrea</name>
    <dbReference type="NCBI Taxonomy" id="676965"/>
    <lineage>
        <taxon>Bacteria</taxon>
        <taxon>Bacillati</taxon>
        <taxon>Bacillota</taxon>
        <taxon>Clostridia</taxon>
        <taxon>Neomoorellales</taxon>
        <taxon>Neomoorellaceae</taxon>
        <taxon>Neomoorella</taxon>
    </lineage>
</organism>
<accession>A0A2T0AV89</accession>
<proteinExistence type="inferred from homology"/>
<evidence type="ECO:0000313" key="7">
    <source>
        <dbReference type="EMBL" id="PRR74519.1"/>
    </source>
</evidence>
<keyword evidence="3" id="KW-0238">DNA-binding</keyword>
<dbReference type="CDD" id="cd16961">
    <property type="entry name" value="RMtype1_S_TRD-CR_like"/>
    <property type="match status" value="1"/>
</dbReference>
<dbReference type="InterPro" id="IPR044946">
    <property type="entry name" value="Restrct_endonuc_typeI_TRD_sf"/>
</dbReference>